<comment type="subcellular location">
    <subcellularLocation>
        <location evidence="1 5">Cytoplasm</location>
    </subcellularLocation>
</comment>
<dbReference type="EMBL" id="DTHS01000036">
    <property type="protein sequence ID" value="HHR49051.1"/>
    <property type="molecule type" value="Genomic_DNA"/>
</dbReference>
<dbReference type="Pfam" id="PF21982">
    <property type="entry name" value="RecX_HTH1"/>
    <property type="match status" value="1"/>
</dbReference>
<comment type="caution">
    <text evidence="8">The sequence shown here is derived from an EMBL/GenBank/DDBJ whole genome shotgun (WGS) entry which is preliminary data.</text>
</comment>
<protein>
    <recommendedName>
        <fullName evidence="3 5">Regulatory protein RecX</fullName>
    </recommendedName>
</protein>
<dbReference type="GO" id="GO:0005737">
    <property type="term" value="C:cytoplasm"/>
    <property type="evidence" value="ECO:0007669"/>
    <property type="project" value="UniProtKB-SubCell"/>
</dbReference>
<evidence type="ECO:0000256" key="4">
    <source>
        <dbReference type="ARBA" id="ARBA00022490"/>
    </source>
</evidence>
<evidence type="ECO:0000259" key="7">
    <source>
        <dbReference type="Pfam" id="PF21982"/>
    </source>
</evidence>
<dbReference type="PANTHER" id="PTHR33602">
    <property type="entry name" value="REGULATORY PROTEIN RECX FAMILY PROTEIN"/>
    <property type="match status" value="1"/>
</dbReference>
<sequence length="222" mass="25905">MKKEKKEYKVTQLKESSNGRYYLLFLDKKNVGTFLKSTIRKFALEVGDTITEEELTKIIEADQVKRLQDYSLRLLSRRDYSENEFKEKLLKKGYPPSVVEQVIASLKELDYLSDKNFVKNYVAHSLSFRKRGKMAIKQELLKKGVDEKAIDDYLAEVSEEIPAKELVAKYLPKIKKQFEKKAEKNKPVGSQKVYIKSKLKELLLRRGFTQRTIEKVLAEVNS</sequence>
<dbReference type="PANTHER" id="PTHR33602:SF1">
    <property type="entry name" value="REGULATORY PROTEIN RECX FAMILY PROTEIN"/>
    <property type="match status" value="1"/>
</dbReference>
<proteinExistence type="inferred from homology"/>
<evidence type="ECO:0000256" key="5">
    <source>
        <dbReference type="HAMAP-Rule" id="MF_01114"/>
    </source>
</evidence>
<organism evidence="8">
    <name type="scientific">candidate division WOR-3 bacterium</name>
    <dbReference type="NCBI Taxonomy" id="2052148"/>
    <lineage>
        <taxon>Bacteria</taxon>
        <taxon>Bacteria division WOR-3</taxon>
    </lineage>
</organism>
<evidence type="ECO:0000256" key="3">
    <source>
        <dbReference type="ARBA" id="ARBA00018111"/>
    </source>
</evidence>
<dbReference type="InterPro" id="IPR003783">
    <property type="entry name" value="Regulatory_RecX"/>
</dbReference>
<comment type="similarity">
    <text evidence="2 5">Belongs to the RecX family.</text>
</comment>
<accession>A0A7V5Y0T3</accession>
<dbReference type="AlphaFoldDB" id="A0A7V5Y0T3"/>
<evidence type="ECO:0000256" key="2">
    <source>
        <dbReference type="ARBA" id="ARBA00009695"/>
    </source>
</evidence>
<evidence type="ECO:0000313" key="8">
    <source>
        <dbReference type="EMBL" id="HHR49051.1"/>
    </source>
</evidence>
<dbReference type="Pfam" id="PF02631">
    <property type="entry name" value="RecX_HTH2"/>
    <property type="match status" value="1"/>
</dbReference>
<evidence type="ECO:0000256" key="1">
    <source>
        <dbReference type="ARBA" id="ARBA00004496"/>
    </source>
</evidence>
<dbReference type="InterPro" id="IPR053924">
    <property type="entry name" value="RecX_HTH_2nd"/>
</dbReference>
<dbReference type="Gene3D" id="1.10.10.10">
    <property type="entry name" value="Winged helix-like DNA-binding domain superfamily/Winged helix DNA-binding domain"/>
    <property type="match status" value="3"/>
</dbReference>
<dbReference type="HAMAP" id="MF_01114">
    <property type="entry name" value="RecX"/>
    <property type="match status" value="1"/>
</dbReference>
<dbReference type="GO" id="GO:0006282">
    <property type="term" value="P:regulation of DNA repair"/>
    <property type="evidence" value="ECO:0007669"/>
    <property type="project" value="UniProtKB-UniRule"/>
</dbReference>
<feature type="domain" description="RecX first three-helical" evidence="7">
    <location>
        <begin position="70"/>
        <end position="106"/>
    </location>
</feature>
<evidence type="ECO:0000259" key="6">
    <source>
        <dbReference type="Pfam" id="PF02631"/>
    </source>
</evidence>
<keyword evidence="4 5" id="KW-0963">Cytoplasm</keyword>
<name>A0A7V5Y0T3_UNCW3</name>
<comment type="function">
    <text evidence="5">Modulates RecA activity.</text>
</comment>
<dbReference type="InterPro" id="IPR036388">
    <property type="entry name" value="WH-like_DNA-bd_sf"/>
</dbReference>
<dbReference type="InterPro" id="IPR053926">
    <property type="entry name" value="RecX_HTH_1st"/>
</dbReference>
<feature type="domain" description="RecX second three-helical" evidence="6">
    <location>
        <begin position="113"/>
        <end position="154"/>
    </location>
</feature>
<reference evidence="8" key="1">
    <citation type="journal article" date="2020" name="mSystems">
        <title>Genome- and Community-Level Interaction Insights into Carbon Utilization and Element Cycling Functions of Hydrothermarchaeota in Hydrothermal Sediment.</title>
        <authorList>
            <person name="Zhou Z."/>
            <person name="Liu Y."/>
            <person name="Xu W."/>
            <person name="Pan J."/>
            <person name="Luo Z.H."/>
            <person name="Li M."/>
        </authorList>
    </citation>
    <scope>NUCLEOTIDE SEQUENCE [LARGE SCALE GENOMIC DNA]</scope>
    <source>
        <strain evidence="8">SpSt-791</strain>
    </source>
</reference>
<gene>
    <name evidence="5" type="primary">recX</name>
    <name evidence="8" type="ORF">ENV79_05395</name>
</gene>